<feature type="domain" description="YNCE-like beta-propeller" evidence="3">
    <location>
        <begin position="16"/>
        <end position="304"/>
    </location>
</feature>
<dbReference type="PANTHER" id="PTHR47197:SF3">
    <property type="entry name" value="DIHYDRO-HEME D1 DEHYDROGENASE"/>
    <property type="match status" value="1"/>
</dbReference>
<organism evidence="4 5">
    <name type="scientific">Humitalea rosea</name>
    <dbReference type="NCBI Taxonomy" id="990373"/>
    <lineage>
        <taxon>Bacteria</taxon>
        <taxon>Pseudomonadati</taxon>
        <taxon>Pseudomonadota</taxon>
        <taxon>Alphaproteobacteria</taxon>
        <taxon>Acetobacterales</taxon>
        <taxon>Roseomonadaceae</taxon>
        <taxon>Humitalea</taxon>
    </lineage>
</organism>
<keyword evidence="4" id="KW-0238">DNA-binding</keyword>
<dbReference type="InterPro" id="IPR048433">
    <property type="entry name" value="YNCE-like_beta-prop"/>
</dbReference>
<name>A0A2W7HZ79_9PROT</name>
<proteinExistence type="predicted"/>
<sequence>MRVLILLLTLAFVAPAHADLLYVLNSGDADIQVLDAGTREEVRRISVLREAHHLVWAPDRSVLLIGDSGGNEMLFIQPATGEVIRRERISNPYHMEFSPDGKHLVVTSLRRNQVDIYNWDGADLTLAARLRVSDKPSHLAYRPDSKVVYVTLQGTRSLIAISLETNQPLWTMEVGRDPAGVIWHRDRLLIGIMGSDNVAVVNAETRVVERRVVVGRGAHALFVGPNDGPVYVTSRVDSRITVLDPGSLAVLHAWNVPGGPDCLTFDPEGRVWATLRWAGRVGLVDVESGTMEETRVGRSPHGVLFVPRRDVAAAVPAPAP</sequence>
<keyword evidence="5" id="KW-1185">Reference proteome</keyword>
<dbReference type="EMBL" id="QKYU01000027">
    <property type="protein sequence ID" value="PZW39804.1"/>
    <property type="molecule type" value="Genomic_DNA"/>
</dbReference>
<gene>
    <name evidence="4" type="ORF">C8P66_1277</name>
</gene>
<evidence type="ECO:0000259" key="3">
    <source>
        <dbReference type="Pfam" id="PF21783"/>
    </source>
</evidence>
<feature type="signal peptide" evidence="2">
    <location>
        <begin position="1"/>
        <end position="18"/>
    </location>
</feature>
<dbReference type="InterPro" id="IPR011045">
    <property type="entry name" value="N2O_reductase_N"/>
</dbReference>
<evidence type="ECO:0000256" key="1">
    <source>
        <dbReference type="ARBA" id="ARBA00022729"/>
    </source>
</evidence>
<accession>A0A2W7HZ79</accession>
<protein>
    <submittedName>
        <fullName evidence="4">DNA-binding beta-propeller fold protein YncE</fullName>
    </submittedName>
</protein>
<dbReference type="AlphaFoldDB" id="A0A2W7HZ79"/>
<dbReference type="GO" id="GO:0003677">
    <property type="term" value="F:DNA binding"/>
    <property type="evidence" value="ECO:0007669"/>
    <property type="project" value="UniProtKB-KW"/>
</dbReference>
<dbReference type="OrthoDB" id="145213at2"/>
<dbReference type="PANTHER" id="PTHR47197">
    <property type="entry name" value="PROTEIN NIRF"/>
    <property type="match status" value="1"/>
</dbReference>
<dbReference type="InterPro" id="IPR015943">
    <property type="entry name" value="WD40/YVTN_repeat-like_dom_sf"/>
</dbReference>
<feature type="chain" id="PRO_5015989888" evidence="2">
    <location>
        <begin position="19"/>
        <end position="320"/>
    </location>
</feature>
<dbReference type="InterPro" id="IPR051200">
    <property type="entry name" value="Host-pathogen_enzymatic-act"/>
</dbReference>
<comment type="caution">
    <text evidence="4">The sequence shown here is derived from an EMBL/GenBank/DDBJ whole genome shotgun (WGS) entry which is preliminary data.</text>
</comment>
<reference evidence="4 5" key="1">
    <citation type="submission" date="2018-06" db="EMBL/GenBank/DDBJ databases">
        <title>Genomic Encyclopedia of Archaeal and Bacterial Type Strains, Phase II (KMG-II): from individual species to whole genera.</title>
        <authorList>
            <person name="Goeker M."/>
        </authorList>
    </citation>
    <scope>NUCLEOTIDE SEQUENCE [LARGE SCALE GENOMIC DNA]</scope>
    <source>
        <strain evidence="4 5">DSM 24525</strain>
    </source>
</reference>
<dbReference type="Gene3D" id="2.130.10.10">
    <property type="entry name" value="YVTN repeat-like/Quinoprotein amine dehydrogenase"/>
    <property type="match status" value="2"/>
</dbReference>
<keyword evidence="1 2" id="KW-0732">Signal</keyword>
<dbReference type="Proteomes" id="UP000249688">
    <property type="component" value="Unassembled WGS sequence"/>
</dbReference>
<dbReference type="RefSeq" id="WP_111399918.1">
    <property type="nucleotide sequence ID" value="NZ_QKYU01000027.1"/>
</dbReference>
<evidence type="ECO:0000256" key="2">
    <source>
        <dbReference type="SAM" id="SignalP"/>
    </source>
</evidence>
<dbReference type="Pfam" id="PF21783">
    <property type="entry name" value="YNCE"/>
    <property type="match status" value="1"/>
</dbReference>
<evidence type="ECO:0000313" key="5">
    <source>
        <dbReference type="Proteomes" id="UP000249688"/>
    </source>
</evidence>
<dbReference type="SUPFAM" id="SSF50974">
    <property type="entry name" value="Nitrous oxide reductase, N-terminal domain"/>
    <property type="match status" value="1"/>
</dbReference>
<evidence type="ECO:0000313" key="4">
    <source>
        <dbReference type="EMBL" id="PZW39804.1"/>
    </source>
</evidence>